<sequence>MAEEKYFDLLITDDDITLDAGGIPERCSNRDSIAQDIVHMIRETGLLVELVGNRDERKKAENVVKLTMDVDNDERIVPGTCAITEPSLGVFYLQAETVEFGPIYTTVEIS</sequence>
<organism evidence="1 2">
    <name type="scientific">Pseudodesulfovibrio sediminis</name>
    <dbReference type="NCBI Taxonomy" id="2810563"/>
    <lineage>
        <taxon>Bacteria</taxon>
        <taxon>Pseudomonadati</taxon>
        <taxon>Thermodesulfobacteriota</taxon>
        <taxon>Desulfovibrionia</taxon>
        <taxon>Desulfovibrionales</taxon>
        <taxon>Desulfovibrionaceae</taxon>
    </lineage>
</organism>
<keyword evidence="2" id="KW-1185">Reference proteome</keyword>
<dbReference type="Proteomes" id="UP001053296">
    <property type="component" value="Chromosome"/>
</dbReference>
<protein>
    <recommendedName>
        <fullName evidence="3">DUF2590 family protein</fullName>
    </recommendedName>
</protein>
<dbReference type="Pfam" id="PF10761">
    <property type="entry name" value="DUF2590"/>
    <property type="match status" value="1"/>
</dbReference>
<dbReference type="InterPro" id="IPR019697">
    <property type="entry name" value="Phage_HP1_Orf28"/>
</dbReference>
<reference evidence="1" key="1">
    <citation type="journal article" date="2022" name="Arch. Microbiol.">
        <title>Pseudodesulfovibrio sediminis sp. nov., a mesophilic and neutrophilic sulfate-reducing bacterium isolated from sediment of a brackish lake.</title>
        <authorList>
            <person name="Takahashi A."/>
            <person name="Kojima H."/>
            <person name="Watanabe M."/>
            <person name="Fukui M."/>
        </authorList>
    </citation>
    <scope>NUCLEOTIDE SEQUENCE</scope>
    <source>
        <strain evidence="1">SF6</strain>
    </source>
</reference>
<evidence type="ECO:0000313" key="1">
    <source>
        <dbReference type="EMBL" id="BCS89962.1"/>
    </source>
</evidence>
<dbReference type="RefSeq" id="WP_229591910.1">
    <property type="nucleotide sequence ID" value="NZ_AP024485.1"/>
</dbReference>
<accession>A0ABM7PA59</accession>
<evidence type="ECO:0008006" key="3">
    <source>
        <dbReference type="Google" id="ProtNLM"/>
    </source>
</evidence>
<name>A0ABM7PA59_9BACT</name>
<gene>
    <name evidence="1" type="ORF">PSDVSF_32040</name>
</gene>
<proteinExistence type="predicted"/>
<dbReference type="EMBL" id="AP024485">
    <property type="protein sequence ID" value="BCS89962.1"/>
    <property type="molecule type" value="Genomic_DNA"/>
</dbReference>
<evidence type="ECO:0000313" key="2">
    <source>
        <dbReference type="Proteomes" id="UP001053296"/>
    </source>
</evidence>